<evidence type="ECO:0000313" key="2">
    <source>
        <dbReference type="Proteomes" id="UP000001953"/>
    </source>
</evidence>
<evidence type="ECO:0000313" key="1">
    <source>
        <dbReference type="EMBL" id="ABE64519.1"/>
    </source>
</evidence>
<name>Q1QGX8_NITHX</name>
<dbReference type="AlphaFoldDB" id="Q1QGX8"/>
<accession>Q1QGX8</accession>
<protein>
    <submittedName>
        <fullName evidence="1">Uncharacterized protein</fullName>
    </submittedName>
</protein>
<sequence length="281" mass="30924">MHPFDVGDLLLADPWKRFLTWPHTETAMPATIRGSATVNGPDLRDASARLRSASSVAVLTGASRWLSLAWSSPLNCATRASSLAKSAAYSPMMRRVSPRRAGGRLYFSDAICAPDCIDGEIAQFLAAMNTVRCRPQNLLSHECLGWGVGVGLEATSFASRLRLLFQPYLVNCYLTSQKRGRDLPRSRRPMQAAKLATVSRCLFSSWQRRFPGAFRIDPFESKIARGCSVPGESRGLAFRFRNRFAPAGCVFHPGWDEVSHPVIPVVAVLLYPEPGREEGVA</sequence>
<dbReference type="HOGENOM" id="CLU_989827_0_0_5"/>
<organism evidence="1 2">
    <name type="scientific">Nitrobacter hamburgensis (strain DSM 10229 / NCIMB 13809 / X14)</name>
    <dbReference type="NCBI Taxonomy" id="323097"/>
    <lineage>
        <taxon>Bacteria</taxon>
        <taxon>Pseudomonadati</taxon>
        <taxon>Pseudomonadota</taxon>
        <taxon>Alphaproteobacteria</taxon>
        <taxon>Hyphomicrobiales</taxon>
        <taxon>Nitrobacteraceae</taxon>
        <taxon>Nitrobacter</taxon>
    </lineage>
</organism>
<dbReference type="KEGG" id="nha:Nham_3809"/>
<keyword evidence="2" id="KW-1185">Reference proteome</keyword>
<proteinExistence type="predicted"/>
<reference evidence="1 2" key="1">
    <citation type="submission" date="2006-03" db="EMBL/GenBank/DDBJ databases">
        <title>Complete sequence of chromosome of Nitrobacter hamburgensis X14.</title>
        <authorList>
            <consortium name="US DOE Joint Genome Institute"/>
            <person name="Copeland A."/>
            <person name="Lucas S."/>
            <person name="Lapidus A."/>
            <person name="Barry K."/>
            <person name="Detter J.C."/>
            <person name="Glavina del Rio T."/>
            <person name="Hammon N."/>
            <person name="Israni S."/>
            <person name="Dalin E."/>
            <person name="Tice H."/>
            <person name="Pitluck S."/>
            <person name="Chain P."/>
            <person name="Malfatti S."/>
            <person name="Shin M."/>
            <person name="Vergez L."/>
            <person name="Schmutz J."/>
            <person name="Larimer F."/>
            <person name="Land M."/>
            <person name="Hauser L."/>
            <person name="Kyrpides N."/>
            <person name="Ivanova N."/>
            <person name="Ward B."/>
            <person name="Arp D."/>
            <person name="Klotz M."/>
            <person name="Stein L."/>
            <person name="O'Mullan G."/>
            <person name="Starkenburg S."/>
            <person name="Sayavedra L."/>
            <person name="Poret-Peterson A.T."/>
            <person name="Gentry M.E."/>
            <person name="Bruce D."/>
            <person name="Richardson P."/>
        </authorList>
    </citation>
    <scope>NUCLEOTIDE SEQUENCE [LARGE SCALE GENOMIC DNA]</scope>
    <source>
        <strain evidence="2">DSM 10229 / NCIMB 13809 / X14</strain>
    </source>
</reference>
<dbReference type="Proteomes" id="UP000001953">
    <property type="component" value="Chromosome"/>
</dbReference>
<dbReference type="STRING" id="323097.Nham_3809"/>
<dbReference type="EMBL" id="CP000319">
    <property type="protein sequence ID" value="ABE64519.1"/>
    <property type="molecule type" value="Genomic_DNA"/>
</dbReference>
<gene>
    <name evidence="1" type="ordered locus">Nham_3809</name>
</gene>